<evidence type="ECO:0008006" key="4">
    <source>
        <dbReference type="Google" id="ProtNLM"/>
    </source>
</evidence>
<feature type="transmembrane region" description="Helical" evidence="1">
    <location>
        <begin position="55"/>
        <end position="78"/>
    </location>
</feature>
<dbReference type="OrthoDB" id="2082519at2"/>
<gene>
    <name evidence="2" type="ORF">CLHUN_19730</name>
</gene>
<dbReference type="EMBL" id="MZGX01000011">
    <property type="protein sequence ID" value="OPX44174.1"/>
    <property type="molecule type" value="Genomic_DNA"/>
</dbReference>
<dbReference type="AlphaFoldDB" id="A0A1V4SK34"/>
<keyword evidence="1" id="KW-0472">Membrane</keyword>
<keyword evidence="3" id="KW-1185">Reference proteome</keyword>
<evidence type="ECO:0000313" key="2">
    <source>
        <dbReference type="EMBL" id="OPX44174.1"/>
    </source>
</evidence>
<evidence type="ECO:0000313" key="3">
    <source>
        <dbReference type="Proteomes" id="UP000191554"/>
    </source>
</evidence>
<accession>A0A1V4SK34</accession>
<dbReference type="STRING" id="48256.CLHUN_19730"/>
<feature type="transmembrane region" description="Helical" evidence="1">
    <location>
        <begin position="229"/>
        <end position="246"/>
    </location>
</feature>
<dbReference type="RefSeq" id="WP_080064406.1">
    <property type="nucleotide sequence ID" value="NZ_MZGX01000011.1"/>
</dbReference>
<feature type="transmembrane region" description="Helical" evidence="1">
    <location>
        <begin position="98"/>
        <end position="117"/>
    </location>
</feature>
<feature type="transmembrane region" description="Helical" evidence="1">
    <location>
        <begin position="199"/>
        <end position="217"/>
    </location>
</feature>
<keyword evidence="1" id="KW-1133">Transmembrane helix</keyword>
<feature type="transmembrane region" description="Helical" evidence="1">
    <location>
        <begin position="165"/>
        <end position="192"/>
    </location>
</feature>
<name>A0A1V4SK34_RUMHU</name>
<sequence>MKKLYKLFNFEVTFTLRAVLLVCFALIAGQNLLLCISNRNYPPGRYIPFEKLIDISGTAIVFIICLVLILSVCVYSVLSNYSGSKSIYTLMTIPGSRGSIFVSKLLSGLTGMLLLLASQLISIFLGYLLFSTTFAVTETSGLIRFEEPVNGLFLAFVRSGFLRILYPLGVGSFICTAFMYLAVVTGVLYSVYCFLSKKFLYITAPAIQVILMVFILAGRLRAENPGGGGRLYIYSLILSVFTVYYIRQCLIWTKRSTILD</sequence>
<feature type="transmembrane region" description="Helical" evidence="1">
    <location>
        <begin position="12"/>
        <end position="34"/>
    </location>
</feature>
<keyword evidence="1" id="KW-0812">Transmembrane</keyword>
<dbReference type="Proteomes" id="UP000191554">
    <property type="component" value="Unassembled WGS sequence"/>
</dbReference>
<proteinExistence type="predicted"/>
<organism evidence="2 3">
    <name type="scientific">Ruminiclostridium hungatei</name>
    <name type="common">Clostridium hungatei</name>
    <dbReference type="NCBI Taxonomy" id="48256"/>
    <lineage>
        <taxon>Bacteria</taxon>
        <taxon>Bacillati</taxon>
        <taxon>Bacillota</taxon>
        <taxon>Clostridia</taxon>
        <taxon>Eubacteriales</taxon>
        <taxon>Oscillospiraceae</taxon>
        <taxon>Ruminiclostridium</taxon>
    </lineage>
</organism>
<comment type="caution">
    <text evidence="2">The sequence shown here is derived from an EMBL/GenBank/DDBJ whole genome shotgun (WGS) entry which is preliminary data.</text>
</comment>
<reference evidence="2 3" key="1">
    <citation type="submission" date="2017-03" db="EMBL/GenBank/DDBJ databases">
        <title>Genome sequence of Clostridium hungatei DSM 14427.</title>
        <authorList>
            <person name="Poehlein A."/>
            <person name="Daniel R."/>
        </authorList>
    </citation>
    <scope>NUCLEOTIDE SEQUENCE [LARGE SCALE GENOMIC DNA]</scope>
    <source>
        <strain evidence="2 3">DSM 14427</strain>
    </source>
</reference>
<protein>
    <recommendedName>
        <fullName evidence="4">ABC-2 family transporter protein</fullName>
    </recommendedName>
</protein>
<evidence type="ECO:0000256" key="1">
    <source>
        <dbReference type="SAM" id="Phobius"/>
    </source>
</evidence>